<dbReference type="SUPFAM" id="SSF56112">
    <property type="entry name" value="Protein kinase-like (PK-like)"/>
    <property type="match status" value="1"/>
</dbReference>
<organism evidence="8 9">
    <name type="scientific">Lojkania enalia</name>
    <dbReference type="NCBI Taxonomy" id="147567"/>
    <lineage>
        <taxon>Eukaryota</taxon>
        <taxon>Fungi</taxon>
        <taxon>Dikarya</taxon>
        <taxon>Ascomycota</taxon>
        <taxon>Pezizomycotina</taxon>
        <taxon>Dothideomycetes</taxon>
        <taxon>Pleosporomycetidae</taxon>
        <taxon>Pleosporales</taxon>
        <taxon>Pleosporales incertae sedis</taxon>
        <taxon>Lojkania</taxon>
    </lineage>
</organism>
<dbReference type="SMART" id="SM00220">
    <property type="entry name" value="S_TKc"/>
    <property type="match status" value="1"/>
</dbReference>
<dbReference type="InterPro" id="IPR011009">
    <property type="entry name" value="Kinase-like_dom_sf"/>
</dbReference>
<dbReference type="GO" id="GO:0005634">
    <property type="term" value="C:nucleus"/>
    <property type="evidence" value="ECO:0007669"/>
    <property type="project" value="TreeGrafter"/>
</dbReference>
<dbReference type="GO" id="GO:0110031">
    <property type="term" value="P:negative regulation of G2/MI transition of meiotic cell cycle"/>
    <property type="evidence" value="ECO:0007669"/>
    <property type="project" value="TreeGrafter"/>
</dbReference>
<dbReference type="Gene3D" id="3.90.810.10">
    <property type="entry name" value="CRIB domain"/>
    <property type="match status" value="1"/>
</dbReference>
<keyword evidence="1" id="KW-0589">Pheromone response</keyword>
<reference evidence="9" key="1">
    <citation type="journal article" date="2020" name="Stud. Mycol.">
        <title>101 Dothideomycetes genomes: A test case for predicting lifestyles and emergence of pathogens.</title>
        <authorList>
            <person name="Haridas S."/>
            <person name="Albert R."/>
            <person name="Binder M."/>
            <person name="Bloem J."/>
            <person name="LaButti K."/>
            <person name="Salamov A."/>
            <person name="Andreopoulos B."/>
            <person name="Baker S."/>
            <person name="Barry K."/>
            <person name="Bills G."/>
            <person name="Bluhm B."/>
            <person name="Cannon C."/>
            <person name="Castanera R."/>
            <person name="Culley D."/>
            <person name="Daum C."/>
            <person name="Ezra D."/>
            <person name="Gonzalez J."/>
            <person name="Henrissat B."/>
            <person name="Kuo A."/>
            <person name="Liang C."/>
            <person name="Lipzen A."/>
            <person name="Lutzoni F."/>
            <person name="Magnuson J."/>
            <person name="Mondo S."/>
            <person name="Nolan M."/>
            <person name="Ohm R."/>
            <person name="Pangilinan J."/>
            <person name="Park H.-J."/>
            <person name="Ramirez L."/>
            <person name="Alfaro M."/>
            <person name="Sun H."/>
            <person name="Tritt A."/>
            <person name="Yoshinaga Y."/>
            <person name="Zwiers L.-H."/>
            <person name="Turgeon B."/>
            <person name="Goodwin S."/>
            <person name="Spatafora J."/>
            <person name="Crous P."/>
            <person name="Grigoriev I."/>
        </authorList>
    </citation>
    <scope>NUCLEOTIDE SEQUENCE [LARGE SCALE GENOMIC DNA]</scope>
    <source>
        <strain evidence="9">CBS 304.66</strain>
    </source>
</reference>
<sequence>MTFGKRWGKRKITISTPNDLVHTGHGSHDEITQKLQGLPPEWIAILRENGIVGEDLVLPKKSESTSIYGNGFFSMSKSSLLSNRSLQKIWKGMSGKRGSGSMDETSDAIEGLKSPSVDNVTLVDSANAHGSPPMVLGDLSLSPLDMTTSENTHSHTTSRQSTSDQLLETSDDIEHIARECGLTFRHKDYPDINPNLLQVVDSLGHGSLGVVEEVRVSPEHQSFVRKRVQIPYYKRKQYLKIINQEARVLQSLTHCHIVKMIGSYSEIPNSGRQFYSLLMAPVGQRDLKTFLEMVGEQSTTQAVGWIEDRKNWIRNWFKCLSSALVYIHSMGVRHQDIKPSNIIHRRSAIYFTDFSSASQFQIGQTTSTENPARTSAMYAAPEVVNNEESLNRHGRGTDVFALGAVFSEMLAVLRGKSIDEYYQFLINEPNAKGAKGNQPPMGSKQSFLYGRKLAEIDAFFKDDEFFRVCISNMLLVDREQRPDAERVAAQIRIFEPWNLRTCVCDIEGNG</sequence>
<dbReference type="Pfam" id="PF00069">
    <property type="entry name" value="Pkinase"/>
    <property type="match status" value="1"/>
</dbReference>
<evidence type="ECO:0000256" key="4">
    <source>
        <dbReference type="ARBA" id="ARBA00022777"/>
    </source>
</evidence>
<dbReference type="AlphaFoldDB" id="A0A9P4KHG0"/>
<proteinExistence type="predicted"/>
<keyword evidence="3" id="KW-0547">Nucleotide-binding</keyword>
<feature type="compositionally biased region" description="Low complexity" evidence="6">
    <location>
        <begin position="147"/>
        <end position="163"/>
    </location>
</feature>
<comment type="caution">
    <text evidence="8">The sequence shown here is derived from an EMBL/GenBank/DDBJ whole genome shotgun (WGS) entry which is preliminary data.</text>
</comment>
<dbReference type="GO" id="GO:0005524">
    <property type="term" value="F:ATP binding"/>
    <property type="evidence" value="ECO:0007669"/>
    <property type="project" value="UniProtKB-KW"/>
</dbReference>
<gene>
    <name evidence="8" type="ORF">CC78DRAFT_148504</name>
</gene>
<name>A0A9P4KHG0_9PLEO</name>
<evidence type="ECO:0000313" key="9">
    <source>
        <dbReference type="Proteomes" id="UP000800093"/>
    </source>
</evidence>
<dbReference type="InterPro" id="IPR036936">
    <property type="entry name" value="CRIB_dom_sf"/>
</dbReference>
<feature type="domain" description="Protein kinase" evidence="7">
    <location>
        <begin position="197"/>
        <end position="498"/>
    </location>
</feature>
<keyword evidence="2" id="KW-0808">Transferase</keyword>
<keyword evidence="5" id="KW-0067">ATP-binding</keyword>
<dbReference type="GO" id="GO:0005737">
    <property type="term" value="C:cytoplasm"/>
    <property type="evidence" value="ECO:0007669"/>
    <property type="project" value="TreeGrafter"/>
</dbReference>
<evidence type="ECO:0000256" key="5">
    <source>
        <dbReference type="ARBA" id="ARBA00022840"/>
    </source>
</evidence>
<dbReference type="PANTHER" id="PTHR11042">
    <property type="entry name" value="EUKARYOTIC TRANSLATION INITIATION FACTOR 2-ALPHA KINASE EIF2-ALPHA KINASE -RELATED"/>
    <property type="match status" value="1"/>
</dbReference>
<dbReference type="PANTHER" id="PTHR11042:SF190">
    <property type="entry name" value="MITOSIS INHIBITOR PROTEIN KINASE MIK1"/>
    <property type="match status" value="1"/>
</dbReference>
<evidence type="ECO:0000256" key="3">
    <source>
        <dbReference type="ARBA" id="ARBA00022741"/>
    </source>
</evidence>
<dbReference type="InterPro" id="IPR050339">
    <property type="entry name" value="CC_SR_Kinase"/>
</dbReference>
<evidence type="ECO:0000256" key="1">
    <source>
        <dbReference type="ARBA" id="ARBA00022507"/>
    </source>
</evidence>
<dbReference type="EMBL" id="ML986598">
    <property type="protein sequence ID" value="KAF2266485.1"/>
    <property type="molecule type" value="Genomic_DNA"/>
</dbReference>
<dbReference type="PROSITE" id="PS50011">
    <property type="entry name" value="PROTEIN_KINASE_DOM"/>
    <property type="match status" value="1"/>
</dbReference>
<dbReference type="InterPro" id="IPR000095">
    <property type="entry name" value="CRIB_dom"/>
</dbReference>
<dbReference type="GO" id="GO:0004713">
    <property type="term" value="F:protein tyrosine kinase activity"/>
    <property type="evidence" value="ECO:0007669"/>
    <property type="project" value="TreeGrafter"/>
</dbReference>
<dbReference type="CDD" id="cd00180">
    <property type="entry name" value="PKc"/>
    <property type="match status" value="1"/>
</dbReference>
<evidence type="ECO:0000259" key="7">
    <source>
        <dbReference type="PROSITE" id="PS50011"/>
    </source>
</evidence>
<dbReference type="GO" id="GO:0019236">
    <property type="term" value="P:response to pheromone"/>
    <property type="evidence" value="ECO:0007669"/>
    <property type="project" value="UniProtKB-KW"/>
</dbReference>
<dbReference type="Proteomes" id="UP000800093">
    <property type="component" value="Unassembled WGS sequence"/>
</dbReference>
<dbReference type="Gene3D" id="1.10.510.10">
    <property type="entry name" value="Transferase(Phosphotransferase) domain 1"/>
    <property type="match status" value="1"/>
</dbReference>
<evidence type="ECO:0000256" key="6">
    <source>
        <dbReference type="SAM" id="MobiDB-lite"/>
    </source>
</evidence>
<keyword evidence="4" id="KW-0418">Kinase</keyword>
<evidence type="ECO:0000313" key="8">
    <source>
        <dbReference type="EMBL" id="KAF2266485.1"/>
    </source>
</evidence>
<accession>A0A9P4KHG0</accession>
<protein>
    <submittedName>
        <fullName evidence="8">Kinase-like protein</fullName>
    </submittedName>
</protein>
<evidence type="ECO:0000256" key="2">
    <source>
        <dbReference type="ARBA" id="ARBA00022679"/>
    </source>
</evidence>
<keyword evidence="9" id="KW-1185">Reference proteome</keyword>
<dbReference type="Gene3D" id="3.30.200.20">
    <property type="entry name" value="Phosphorylase Kinase, domain 1"/>
    <property type="match status" value="1"/>
</dbReference>
<feature type="region of interest" description="Disordered" evidence="6">
    <location>
        <begin position="142"/>
        <end position="165"/>
    </location>
</feature>
<dbReference type="InterPro" id="IPR000719">
    <property type="entry name" value="Prot_kinase_dom"/>
</dbReference>
<dbReference type="OrthoDB" id="4062651at2759"/>
<dbReference type="Pfam" id="PF00786">
    <property type="entry name" value="PBD"/>
    <property type="match status" value="1"/>
</dbReference>